<accession>A0A0D6JTX3</accession>
<evidence type="ECO:0000256" key="1">
    <source>
        <dbReference type="SAM" id="MobiDB-lite"/>
    </source>
</evidence>
<organism evidence="2 3">
    <name type="scientific">Haloferax massiliensis</name>
    <dbReference type="NCBI Taxonomy" id="1476858"/>
    <lineage>
        <taxon>Archaea</taxon>
        <taxon>Methanobacteriati</taxon>
        <taxon>Methanobacteriota</taxon>
        <taxon>Stenosarchaea group</taxon>
        <taxon>Halobacteria</taxon>
        <taxon>Halobacteriales</taxon>
        <taxon>Haloferacaceae</taxon>
        <taxon>Haloferax</taxon>
    </lineage>
</organism>
<dbReference type="Pfam" id="PF26411">
    <property type="entry name" value="LAGLIDADG_4"/>
    <property type="match status" value="1"/>
</dbReference>
<reference evidence="3" key="1">
    <citation type="submission" date="2015-03" db="EMBL/GenBank/DDBJ databases">
        <authorList>
            <person name="Urmite Genomes"/>
        </authorList>
    </citation>
    <scope>NUCLEOTIDE SEQUENCE [LARGE SCALE GENOMIC DNA]</scope>
    <source>
        <strain evidence="3">Arc-Hr</strain>
    </source>
</reference>
<name>A0A0D6JTX3_9EURY</name>
<evidence type="ECO:0000313" key="2">
    <source>
        <dbReference type="EMBL" id="CQR51841.1"/>
    </source>
</evidence>
<sequence>MSDANADGSAADADSDASVDSGVAPADDLLKSAPETAYLWGHVAGGGRVEPGQFTVLTGDETCANRLAVIAGGGEIDRRETAREYAHNTAVTRVKDEYHVMVEGDVVRSASAAFGLPVGDDAGGYRFDAFEDRRKQLLRGLLESCGTVCFKSSTGTVGISFVHDDRALLDTVDRLLDACPVDAPTGEIGETSSGGYWFGIDDDAAADFGEWVYEGSDETSLFAPTRRRKLVRSLEEAENA</sequence>
<dbReference type="RefSeq" id="WP_089780096.1">
    <property type="nucleotide sequence ID" value="NZ_CABLRR010000003.1"/>
</dbReference>
<evidence type="ECO:0008006" key="4">
    <source>
        <dbReference type="Google" id="ProtNLM"/>
    </source>
</evidence>
<protein>
    <recommendedName>
        <fullName evidence="4">Cobalamin biosynthesis protein</fullName>
    </recommendedName>
</protein>
<dbReference type="OrthoDB" id="318818at2157"/>
<dbReference type="AlphaFoldDB" id="A0A0D6JTX3"/>
<dbReference type="EMBL" id="CSTE01000003">
    <property type="protein sequence ID" value="CQR51841.1"/>
    <property type="molecule type" value="Genomic_DNA"/>
</dbReference>
<feature type="region of interest" description="Disordered" evidence="1">
    <location>
        <begin position="1"/>
        <end position="22"/>
    </location>
</feature>
<keyword evidence="3" id="KW-1185">Reference proteome</keyword>
<gene>
    <name evidence="2" type="ORF">BN996_02849</name>
</gene>
<dbReference type="InterPro" id="IPR058749">
    <property type="entry name" value="Homing_endonuclease-like"/>
</dbReference>
<proteinExistence type="predicted"/>
<evidence type="ECO:0000313" key="3">
    <source>
        <dbReference type="Proteomes" id="UP000198902"/>
    </source>
</evidence>
<dbReference type="Proteomes" id="UP000198902">
    <property type="component" value="Unassembled WGS sequence"/>
</dbReference>